<dbReference type="InterPro" id="IPR040170">
    <property type="entry name" value="Cytosol_ACT"/>
</dbReference>
<evidence type="ECO:0000259" key="2">
    <source>
        <dbReference type="PROSITE" id="PS51770"/>
    </source>
</evidence>
<dbReference type="GO" id="GO:0005829">
    <property type="term" value="C:cytosol"/>
    <property type="evidence" value="ECO:0007669"/>
    <property type="project" value="TreeGrafter"/>
</dbReference>
<dbReference type="OrthoDB" id="15030at2157"/>
<dbReference type="GeneID" id="35593966"/>
<gene>
    <name evidence="3" type="ORF">C2R22_17700</name>
</gene>
<dbReference type="GO" id="GO:0009062">
    <property type="term" value="P:fatty acid catabolic process"/>
    <property type="evidence" value="ECO:0007669"/>
    <property type="project" value="TreeGrafter"/>
</dbReference>
<dbReference type="PANTHER" id="PTHR11049">
    <property type="entry name" value="ACYL COENZYME A THIOESTER HYDROLASE"/>
    <property type="match status" value="1"/>
</dbReference>
<dbReference type="CDD" id="cd03442">
    <property type="entry name" value="BFIT_BACH"/>
    <property type="match status" value="1"/>
</dbReference>
<dbReference type="GO" id="GO:0006637">
    <property type="term" value="P:acyl-CoA metabolic process"/>
    <property type="evidence" value="ECO:0007669"/>
    <property type="project" value="TreeGrafter"/>
</dbReference>
<feature type="domain" description="HotDog ACOT-type" evidence="2">
    <location>
        <begin position="5"/>
        <end position="117"/>
    </location>
</feature>
<dbReference type="Pfam" id="PF03061">
    <property type="entry name" value="4HBT"/>
    <property type="match status" value="1"/>
</dbReference>
<name>A0A2I8VQ52_9EURY</name>
<accession>A0A2I8VQ52</accession>
<evidence type="ECO:0000256" key="1">
    <source>
        <dbReference type="ARBA" id="ARBA00022801"/>
    </source>
</evidence>
<dbReference type="KEGG" id="srub:C2R22_17700"/>
<dbReference type="GO" id="GO:0052816">
    <property type="term" value="F:long-chain fatty acyl-CoA hydrolase activity"/>
    <property type="evidence" value="ECO:0007669"/>
    <property type="project" value="TreeGrafter"/>
</dbReference>
<sequence>MPTLMDTYLENRWEVQPNHSNNFGSAHGGNVMKWLDGLGGLSAMRFAGETCVTAKMDELNFERPIPVGETALVESYVYEAGRTSVKVRLRAFREDPRTGETELTTSSYATYVAVDDANTPTPVPDLDVVTDEGRRLQRAALDAHPDRET</sequence>
<organism evidence="3 4">
    <name type="scientific">Salinigranum rubrum</name>
    <dbReference type="NCBI Taxonomy" id="755307"/>
    <lineage>
        <taxon>Archaea</taxon>
        <taxon>Methanobacteriati</taxon>
        <taxon>Methanobacteriota</taxon>
        <taxon>Stenosarchaea group</taxon>
        <taxon>Halobacteria</taxon>
        <taxon>Halobacteriales</taxon>
        <taxon>Haloferacaceae</taxon>
        <taxon>Salinigranum</taxon>
    </lineage>
</organism>
<dbReference type="Gene3D" id="3.10.129.10">
    <property type="entry name" value="Hotdog Thioesterase"/>
    <property type="match status" value="1"/>
</dbReference>
<evidence type="ECO:0000313" key="4">
    <source>
        <dbReference type="Proteomes" id="UP000236584"/>
    </source>
</evidence>
<dbReference type="InterPro" id="IPR033120">
    <property type="entry name" value="HOTDOG_ACOT"/>
</dbReference>
<dbReference type="RefSeq" id="WP_103426938.1">
    <property type="nucleotide sequence ID" value="NZ_CP026309.1"/>
</dbReference>
<reference evidence="3 4" key="1">
    <citation type="submission" date="2018-01" db="EMBL/GenBank/DDBJ databases">
        <title>Complete genome sequence of Salinigranum rubrum GX10T, an extremely halophilic archaeon isolated from a marine solar saltern.</title>
        <authorList>
            <person name="Han S."/>
        </authorList>
    </citation>
    <scope>NUCLEOTIDE SEQUENCE [LARGE SCALE GENOMIC DNA]</scope>
    <source>
        <strain evidence="3 4">GX10</strain>
    </source>
</reference>
<dbReference type="Proteomes" id="UP000236584">
    <property type="component" value="Chromosome"/>
</dbReference>
<dbReference type="PANTHER" id="PTHR11049:SF24">
    <property type="entry name" value="CYTOSOLIC ACYL COENZYME A THIOESTER HYDROLASE"/>
    <property type="match status" value="1"/>
</dbReference>
<dbReference type="InterPro" id="IPR029069">
    <property type="entry name" value="HotDog_dom_sf"/>
</dbReference>
<proteinExistence type="predicted"/>
<keyword evidence="1" id="KW-0378">Hydrolase</keyword>
<protein>
    <submittedName>
        <fullName evidence="3">Acyl-CoA thioesterase</fullName>
    </submittedName>
</protein>
<evidence type="ECO:0000313" key="3">
    <source>
        <dbReference type="EMBL" id="AUV83249.1"/>
    </source>
</evidence>
<dbReference type="SUPFAM" id="SSF54637">
    <property type="entry name" value="Thioesterase/thiol ester dehydrase-isomerase"/>
    <property type="match status" value="1"/>
</dbReference>
<dbReference type="EMBL" id="CP026309">
    <property type="protein sequence ID" value="AUV83249.1"/>
    <property type="molecule type" value="Genomic_DNA"/>
</dbReference>
<keyword evidence="4" id="KW-1185">Reference proteome</keyword>
<dbReference type="InterPro" id="IPR006683">
    <property type="entry name" value="Thioestr_dom"/>
</dbReference>
<dbReference type="PROSITE" id="PS51770">
    <property type="entry name" value="HOTDOG_ACOT"/>
    <property type="match status" value="1"/>
</dbReference>
<dbReference type="AlphaFoldDB" id="A0A2I8VQ52"/>